<dbReference type="InterPro" id="IPR037883">
    <property type="entry name" value="Knr4/Smi1-like_sf"/>
</dbReference>
<feature type="domain" description="Knr4/Smi1-like" evidence="1">
    <location>
        <begin position="36"/>
        <end position="182"/>
    </location>
</feature>
<evidence type="ECO:0000259" key="1">
    <source>
        <dbReference type="Pfam" id="PF09346"/>
    </source>
</evidence>
<dbReference type="Gene3D" id="3.40.1580.10">
    <property type="entry name" value="SMI1/KNR4-like"/>
    <property type="match status" value="1"/>
</dbReference>
<dbReference type="EMBL" id="BMXI01000049">
    <property type="protein sequence ID" value="GHC68328.1"/>
    <property type="molecule type" value="Genomic_DNA"/>
</dbReference>
<organism evidence="2 3">
    <name type="scientific">Roseibacillus persicicus</name>
    <dbReference type="NCBI Taxonomy" id="454148"/>
    <lineage>
        <taxon>Bacteria</taxon>
        <taxon>Pseudomonadati</taxon>
        <taxon>Verrucomicrobiota</taxon>
        <taxon>Verrucomicrobiia</taxon>
        <taxon>Verrucomicrobiales</taxon>
        <taxon>Verrucomicrobiaceae</taxon>
        <taxon>Roseibacillus</taxon>
    </lineage>
</organism>
<accession>A0A918WQK4</accession>
<dbReference type="RefSeq" id="WP_194598415.1">
    <property type="nucleotide sequence ID" value="NZ_JARXIB010000081.1"/>
</dbReference>
<evidence type="ECO:0000313" key="2">
    <source>
        <dbReference type="EMBL" id="GHC68328.1"/>
    </source>
</evidence>
<comment type="caution">
    <text evidence="2">The sequence shown here is derived from an EMBL/GenBank/DDBJ whole genome shotgun (WGS) entry which is preliminary data.</text>
</comment>
<name>A0A918WQK4_9BACT</name>
<dbReference type="Proteomes" id="UP000644507">
    <property type="component" value="Unassembled WGS sequence"/>
</dbReference>
<proteinExistence type="predicted"/>
<dbReference type="Pfam" id="PF09346">
    <property type="entry name" value="SMI1_KNR4"/>
    <property type="match status" value="1"/>
</dbReference>
<dbReference type="SUPFAM" id="SSF160631">
    <property type="entry name" value="SMI1/KNR4-like"/>
    <property type="match status" value="1"/>
</dbReference>
<dbReference type="InterPro" id="IPR018958">
    <property type="entry name" value="Knr4/Smi1-like_dom"/>
</dbReference>
<reference evidence="2" key="1">
    <citation type="journal article" date="2014" name="Int. J. Syst. Evol. Microbiol.">
        <title>Complete genome sequence of Corynebacterium casei LMG S-19264T (=DSM 44701T), isolated from a smear-ripened cheese.</title>
        <authorList>
            <consortium name="US DOE Joint Genome Institute (JGI-PGF)"/>
            <person name="Walter F."/>
            <person name="Albersmeier A."/>
            <person name="Kalinowski J."/>
            <person name="Ruckert C."/>
        </authorList>
    </citation>
    <scope>NUCLEOTIDE SEQUENCE</scope>
    <source>
        <strain evidence="2">KCTC 12988</strain>
    </source>
</reference>
<dbReference type="AlphaFoldDB" id="A0A918WQK4"/>
<gene>
    <name evidence="2" type="ORF">GCM10007100_40430</name>
</gene>
<evidence type="ECO:0000313" key="3">
    <source>
        <dbReference type="Proteomes" id="UP000644507"/>
    </source>
</evidence>
<protein>
    <recommendedName>
        <fullName evidence="1">Knr4/Smi1-like domain-containing protein</fullName>
    </recommendedName>
</protein>
<sequence length="230" mass="26411">MLEMDFKELICEVRTFSERLRDLSGEVELSIEIAPPIEDARIAQYEKRWPKGIPNSLRELWTTGSEQINCPYAWTPLDGDQQRLERIFEGQDSIYGGVRFNSSESIFPGNSGYDQNDRDFEYTLGKEGLSLWCRSAVILDVGNGDCLGLDIKEDYDDPPVVYLVHDDDSSSVISKSFKKFLSDWAQLSFIGPEYWLLDYWIDQDGFIDIDKYKTSELAVLLTPSKPKYEA</sequence>
<reference evidence="2" key="2">
    <citation type="submission" date="2020-09" db="EMBL/GenBank/DDBJ databases">
        <authorList>
            <person name="Sun Q."/>
            <person name="Kim S."/>
        </authorList>
    </citation>
    <scope>NUCLEOTIDE SEQUENCE</scope>
    <source>
        <strain evidence="2">KCTC 12988</strain>
    </source>
</reference>
<keyword evidence="3" id="KW-1185">Reference proteome</keyword>